<dbReference type="EMBL" id="LUEZ02000080">
    <property type="protein sequence ID" value="RDB19340.1"/>
    <property type="molecule type" value="Genomic_DNA"/>
</dbReference>
<feature type="region of interest" description="Disordered" evidence="2">
    <location>
        <begin position="173"/>
        <end position="228"/>
    </location>
</feature>
<keyword evidence="5" id="KW-1185">Reference proteome</keyword>
<dbReference type="InterPro" id="IPR046520">
    <property type="entry name" value="DUF6697"/>
</dbReference>
<dbReference type="Proteomes" id="UP000076154">
    <property type="component" value="Unassembled WGS sequence"/>
</dbReference>
<dbReference type="OrthoDB" id="3219211at2759"/>
<protein>
    <recommendedName>
        <fullName evidence="3">DUF6697 domain-containing protein</fullName>
    </recommendedName>
</protein>
<feature type="coiled-coil region" evidence="1">
    <location>
        <begin position="120"/>
        <end position="147"/>
    </location>
</feature>
<feature type="compositionally biased region" description="Low complexity" evidence="2">
    <location>
        <begin position="185"/>
        <end position="206"/>
    </location>
</feature>
<evidence type="ECO:0000256" key="2">
    <source>
        <dbReference type="SAM" id="MobiDB-lite"/>
    </source>
</evidence>
<proteinExistence type="predicted"/>
<organism evidence="4 5">
    <name type="scientific">Hypsizygus marmoreus</name>
    <name type="common">White beech mushroom</name>
    <name type="synonym">Agaricus marmoreus</name>
    <dbReference type="NCBI Taxonomy" id="39966"/>
    <lineage>
        <taxon>Eukaryota</taxon>
        <taxon>Fungi</taxon>
        <taxon>Dikarya</taxon>
        <taxon>Basidiomycota</taxon>
        <taxon>Agaricomycotina</taxon>
        <taxon>Agaricomycetes</taxon>
        <taxon>Agaricomycetidae</taxon>
        <taxon>Agaricales</taxon>
        <taxon>Tricholomatineae</taxon>
        <taxon>Lyophyllaceae</taxon>
        <taxon>Hypsizygus</taxon>
    </lineage>
</organism>
<comment type="caution">
    <text evidence="4">The sequence shown here is derived from an EMBL/GenBank/DDBJ whole genome shotgun (WGS) entry which is preliminary data.</text>
</comment>
<evidence type="ECO:0000313" key="4">
    <source>
        <dbReference type="EMBL" id="RDB19340.1"/>
    </source>
</evidence>
<gene>
    <name evidence="4" type="ORF">Hypma_013616</name>
</gene>
<sequence length="512" mass="56519">MATSTADYSQGALPSDHRNFELNAISMSDIVDEAVRTRKEKELLKAPDPFNIVEMAVELQVERMRTAEAMNARDAVVQRLVEAYESVRQKTAIIERMQQASRVGSPFSLGSPSPAEKAEIVRMRDEIAKLERTIVDLRDEIRFMKENGANIVKSPDPPPCYEEESLKNLEHVRRLQSQSPQISLRSTQSPNLSQSSSQSPLLRNLPENNNTDECSDYRFRNAPTSDEPADMVKTRNAILATLPLPAEVPDDMLSPLSIPTPFTLQEFISNLSGTLRTSLAHYRLFYALTTQWCPEREEHGYFYAPAFKCSTNPRVATAHRWSAVDVISRMVKPSECFFNKDGIWYYAGVYKAFRLEDLTIKEWAELPTETTQAIVKETISGRKNTSPQNIYEITQLYSAGALKVACVGLQCVGFNNAMYKALLDQATAFAQSKWKASPVPSVPTPAPAPAPIGTPPMTVLGTGAAWNASAGEIVERLGNMGLGSTGRASAGAVGERNENVPVQAIGDGRGKR</sequence>
<dbReference type="Pfam" id="PF20411">
    <property type="entry name" value="DUF6697"/>
    <property type="match status" value="1"/>
</dbReference>
<dbReference type="InParanoid" id="A0A369JDQ3"/>
<evidence type="ECO:0000313" key="5">
    <source>
        <dbReference type="Proteomes" id="UP000076154"/>
    </source>
</evidence>
<feature type="region of interest" description="Disordered" evidence="2">
    <location>
        <begin position="485"/>
        <end position="512"/>
    </location>
</feature>
<evidence type="ECO:0000259" key="3">
    <source>
        <dbReference type="Pfam" id="PF20411"/>
    </source>
</evidence>
<feature type="domain" description="DUF6697" evidence="3">
    <location>
        <begin position="277"/>
        <end position="424"/>
    </location>
</feature>
<accession>A0A369JDQ3</accession>
<keyword evidence="1" id="KW-0175">Coiled coil</keyword>
<reference evidence="4" key="1">
    <citation type="submission" date="2018-04" db="EMBL/GenBank/DDBJ databases">
        <title>Whole genome sequencing of Hypsizygus marmoreus.</title>
        <authorList>
            <person name="Choi I.-G."/>
            <person name="Min B."/>
            <person name="Kim J.-G."/>
            <person name="Kim S."/>
            <person name="Oh Y.-L."/>
            <person name="Kong W.-S."/>
            <person name="Park H."/>
            <person name="Jeong J."/>
            <person name="Song E.-S."/>
        </authorList>
    </citation>
    <scope>NUCLEOTIDE SEQUENCE [LARGE SCALE GENOMIC DNA]</scope>
    <source>
        <strain evidence="4">51987-8</strain>
    </source>
</reference>
<evidence type="ECO:0000256" key="1">
    <source>
        <dbReference type="SAM" id="Coils"/>
    </source>
</evidence>
<name>A0A369JDQ3_HYPMA</name>
<dbReference type="AlphaFoldDB" id="A0A369JDQ3"/>
<feature type="compositionally biased region" description="Polar residues" evidence="2">
    <location>
        <begin position="175"/>
        <end position="184"/>
    </location>
</feature>